<proteinExistence type="predicted"/>
<evidence type="ECO:0000313" key="2">
    <source>
        <dbReference type="Proteomes" id="UP000824533"/>
    </source>
</evidence>
<sequence>MAIQIKFLLLQKSELMYEVAIRGESPSDNVAGLRRQVNKLTQLYPSDDIIDSVYDFSDDIEGVQETLEKIKTNLDLLKNNFNEPLFNRTKSLLHHLFYRLQRIEKPETVDETSLLKKCKKCYETFYENLVTLPGSKIREPKDLASTSDDDSLPTNVPNISGLNISVSCDRGLVGEFAKLKYDGKTCVRSFIQKLEEFRLSKGISEDKMLTSAFDIFIGDALHWYRNVRNKVNHWSDLIVALKDDFDRPDYDYLMTSEIRQRTQGDDESITIYLSIMDGMFSRLTKPLSEETKLEILLHNIRPSYSTIIAASPFIKTIDDIRTVCRNYERIKVRSESFKEPPPASMSTLAPEFSYQSSKHKNLSHQNTSSNAQKRFEYQQNESYKIATIKKKPFCFRCRVDTHTMRDCTAERSIFCFKCGKKDVRIPDCPVCNPKNYVPVNTIVDNTSVVHNPNTQDKWYLKIFKGCIESPISYPNYKVDNGILFRYMKSNNILTSEFAWKEVIPKEKRKDILEKCHSQPIAGHFGVFKTYKRLALQYYWPGIYSDVTKFISQCDICLAYKHPTHTVLGKMGRPKDIARPFQALSIDLVGPLPSSRKQNQYIFVVTCCFSKYCLLFPLRRATSDLVCKHLENDVFLVHGIPQTLFLDNGSQFISRDLDKLFKKYKIPNVNFTPKYTPQINTVERYNKTIITAISTFVNDDHRTWDVNLPQIQFAINNSVNESTGYTPVFLVHGRELVTCGSPYLEIPDLGNLVFQKRDVYAENLGQLSNVFDKVQASLWHAHNKNSQHYNLRRKAVEFNVGDIVWKRCYFQSDKDAHFTKKLAPKFQKCRVKLKRSPLVYVLEDINGRDLGVWHIKDLKLVKY</sequence>
<accession>A0ACC1CLP5</accession>
<dbReference type="Proteomes" id="UP000824533">
    <property type="component" value="Linkage Group LG21"/>
</dbReference>
<keyword evidence="2" id="KW-1185">Reference proteome</keyword>
<dbReference type="EMBL" id="CM034407">
    <property type="protein sequence ID" value="KAJ0172508.1"/>
    <property type="molecule type" value="Genomic_DNA"/>
</dbReference>
<name>A0ACC1CLP5_9NEOP</name>
<gene>
    <name evidence="1" type="ORF">K1T71_011647</name>
</gene>
<comment type="caution">
    <text evidence="1">The sequence shown here is derived from an EMBL/GenBank/DDBJ whole genome shotgun (WGS) entry which is preliminary data.</text>
</comment>
<evidence type="ECO:0000313" key="1">
    <source>
        <dbReference type="EMBL" id="KAJ0172508.1"/>
    </source>
</evidence>
<organism evidence="1 2">
    <name type="scientific">Dendrolimus kikuchii</name>
    <dbReference type="NCBI Taxonomy" id="765133"/>
    <lineage>
        <taxon>Eukaryota</taxon>
        <taxon>Metazoa</taxon>
        <taxon>Ecdysozoa</taxon>
        <taxon>Arthropoda</taxon>
        <taxon>Hexapoda</taxon>
        <taxon>Insecta</taxon>
        <taxon>Pterygota</taxon>
        <taxon>Neoptera</taxon>
        <taxon>Endopterygota</taxon>
        <taxon>Lepidoptera</taxon>
        <taxon>Glossata</taxon>
        <taxon>Ditrysia</taxon>
        <taxon>Bombycoidea</taxon>
        <taxon>Lasiocampidae</taxon>
        <taxon>Dendrolimus</taxon>
    </lineage>
</organism>
<reference evidence="1 2" key="1">
    <citation type="journal article" date="2021" name="Front. Genet.">
        <title>Chromosome-Level Genome Assembly Reveals Significant Gene Expansion in the Toll and IMD Signaling Pathways of Dendrolimus kikuchii.</title>
        <authorList>
            <person name="Zhou J."/>
            <person name="Wu P."/>
            <person name="Xiong Z."/>
            <person name="Liu N."/>
            <person name="Zhao N."/>
            <person name="Ji M."/>
            <person name="Qiu Y."/>
            <person name="Yang B."/>
        </authorList>
    </citation>
    <scope>NUCLEOTIDE SEQUENCE [LARGE SCALE GENOMIC DNA]</scope>
    <source>
        <strain evidence="1">Ann1</strain>
    </source>
</reference>
<protein>
    <submittedName>
        <fullName evidence="1">Uncharacterized protein</fullName>
    </submittedName>
</protein>